<organism evidence="1 2">
    <name type="scientific">Hyphomicrobium sulfonivorans</name>
    <dbReference type="NCBI Taxonomy" id="121290"/>
    <lineage>
        <taxon>Bacteria</taxon>
        <taxon>Pseudomonadati</taxon>
        <taxon>Pseudomonadota</taxon>
        <taxon>Alphaproteobacteria</taxon>
        <taxon>Hyphomicrobiales</taxon>
        <taxon>Hyphomicrobiaceae</taxon>
        <taxon>Hyphomicrobium</taxon>
    </lineage>
</organism>
<sequence length="205" mass="22554">MTDTRISRYEAPVSVYLLAEHLDAALAAGEDLTSVLFIWSGPPPREAERIAELRAGQREAIERIRTFELALLSRILKGREWAAEVAESEENFAFMAKLYLSGTAILLDAVAECADVSGTDFDAGDSLIGYVRSRGMIAADAPTLSDTAPLCASEDFLVAKRIPLGPLLDLVAKFLDTLEAEYELFFRFEKQGETATFDLPAFLLR</sequence>
<name>A0A109BGI0_HYPSL</name>
<keyword evidence="2" id="KW-1185">Reference proteome</keyword>
<dbReference type="PATRIC" id="fig|121290.4.peg.168"/>
<dbReference type="RefSeq" id="WP_245281888.1">
    <property type="nucleotide sequence ID" value="NZ_LMTR01000058.1"/>
</dbReference>
<accession>A0A109BGI0</accession>
<reference evidence="1 2" key="1">
    <citation type="submission" date="2015-10" db="EMBL/GenBank/DDBJ databases">
        <title>Transcriptomic analysis of a linuron degrading triple-species bacterial consortium.</title>
        <authorList>
            <person name="Albers P."/>
        </authorList>
    </citation>
    <scope>NUCLEOTIDE SEQUENCE [LARGE SCALE GENOMIC DNA]</scope>
    <source>
        <strain evidence="1 2">WDL6</strain>
    </source>
</reference>
<comment type="caution">
    <text evidence="1">The sequence shown here is derived from an EMBL/GenBank/DDBJ whole genome shotgun (WGS) entry which is preliminary data.</text>
</comment>
<dbReference type="EMBL" id="LMTR01000058">
    <property type="protein sequence ID" value="KWT68393.1"/>
    <property type="molecule type" value="Genomic_DNA"/>
</dbReference>
<gene>
    <name evidence="1" type="ORF">APY04_1843</name>
</gene>
<dbReference type="AlphaFoldDB" id="A0A109BGI0"/>
<proteinExistence type="predicted"/>
<evidence type="ECO:0000313" key="2">
    <source>
        <dbReference type="Proteomes" id="UP000059074"/>
    </source>
</evidence>
<evidence type="ECO:0000313" key="1">
    <source>
        <dbReference type="EMBL" id="KWT68393.1"/>
    </source>
</evidence>
<protein>
    <submittedName>
        <fullName evidence="1">Uncharacterized protein</fullName>
    </submittedName>
</protein>
<dbReference type="Proteomes" id="UP000059074">
    <property type="component" value="Unassembled WGS sequence"/>
</dbReference>